<dbReference type="AlphaFoldDB" id="A0A345HIV3"/>
<evidence type="ECO:0000313" key="2">
    <source>
        <dbReference type="Proteomes" id="UP000253868"/>
    </source>
</evidence>
<sequence>MAGSVIAATAALTGAATPAAEVAGARAAAEPKFLAAKDLPPHPTMSWKAGKIVKGLPEDGTFCLGKPSAGKWAAHRDFNTESDTSASQLTIVASDATAARKLAESMEKALKDCAPELVRDTPGSIGGWDDHGKIAVKDGAHAYAVFASHPNSEPSIHAFGVGRSGSTVTVFHWGQMGHLEDVPVTAFKNTTKKAVNSLY</sequence>
<dbReference type="KEGG" id="spad:DVK44_01870"/>
<gene>
    <name evidence="1" type="ORF">DVK44_01870</name>
</gene>
<name>A0A345HIV3_9ACTN</name>
<evidence type="ECO:0000313" key="1">
    <source>
        <dbReference type="EMBL" id="AXG76627.1"/>
    </source>
</evidence>
<protein>
    <submittedName>
        <fullName evidence="1">Uncharacterized protein</fullName>
    </submittedName>
</protein>
<dbReference type="EMBL" id="CP031194">
    <property type="protein sequence ID" value="AXG76627.1"/>
    <property type="molecule type" value="Genomic_DNA"/>
</dbReference>
<dbReference type="Proteomes" id="UP000253868">
    <property type="component" value="Chromosome"/>
</dbReference>
<organism evidence="1 2">
    <name type="scientific">Streptomyces paludis</name>
    <dbReference type="NCBI Taxonomy" id="2282738"/>
    <lineage>
        <taxon>Bacteria</taxon>
        <taxon>Bacillati</taxon>
        <taxon>Actinomycetota</taxon>
        <taxon>Actinomycetes</taxon>
        <taxon>Kitasatosporales</taxon>
        <taxon>Streptomycetaceae</taxon>
        <taxon>Streptomyces</taxon>
    </lineage>
</organism>
<accession>A0A345HIV3</accession>
<proteinExistence type="predicted"/>
<dbReference type="OrthoDB" id="4322593at2"/>
<keyword evidence="2" id="KW-1185">Reference proteome</keyword>
<reference evidence="2" key="1">
    <citation type="submission" date="2018-07" db="EMBL/GenBank/DDBJ databases">
        <authorList>
            <person name="Zhao J."/>
        </authorList>
    </citation>
    <scope>NUCLEOTIDE SEQUENCE [LARGE SCALE GENOMIC DNA]</scope>
    <source>
        <strain evidence="2">GSSD-12</strain>
    </source>
</reference>